<dbReference type="Proteomes" id="UP000821845">
    <property type="component" value="Chromosome 9"/>
</dbReference>
<gene>
    <name evidence="1" type="ORF">HPB50_009122</name>
</gene>
<protein>
    <submittedName>
        <fullName evidence="1">Uncharacterized protein</fullName>
    </submittedName>
</protein>
<sequence>MAAAMCKCLVTHGDKNVVVPFVGPWKRAQLFEYLKGEQAFAGIDFGKASLTVRMANGVFVLKRSYYHLMWVHKDSHIVERSAAVITDALAR</sequence>
<name>A0ACB7RMG3_HYAAI</name>
<evidence type="ECO:0000313" key="1">
    <source>
        <dbReference type="EMBL" id="KAH6922087.1"/>
    </source>
</evidence>
<evidence type="ECO:0000313" key="2">
    <source>
        <dbReference type="Proteomes" id="UP000821845"/>
    </source>
</evidence>
<reference evidence="1" key="1">
    <citation type="submission" date="2020-05" db="EMBL/GenBank/DDBJ databases">
        <title>Large-scale comparative analyses of tick genomes elucidate their genetic diversity and vector capacities.</title>
        <authorList>
            <person name="Jia N."/>
            <person name="Wang J."/>
            <person name="Shi W."/>
            <person name="Du L."/>
            <person name="Sun Y."/>
            <person name="Zhan W."/>
            <person name="Jiang J."/>
            <person name="Wang Q."/>
            <person name="Zhang B."/>
            <person name="Ji P."/>
            <person name="Sakyi L.B."/>
            <person name="Cui X."/>
            <person name="Yuan T."/>
            <person name="Jiang B."/>
            <person name="Yang W."/>
            <person name="Lam T.T.-Y."/>
            <person name="Chang Q."/>
            <person name="Ding S."/>
            <person name="Wang X."/>
            <person name="Zhu J."/>
            <person name="Ruan X."/>
            <person name="Zhao L."/>
            <person name="Wei J."/>
            <person name="Que T."/>
            <person name="Du C."/>
            <person name="Cheng J."/>
            <person name="Dai P."/>
            <person name="Han X."/>
            <person name="Huang E."/>
            <person name="Gao Y."/>
            <person name="Liu J."/>
            <person name="Shao H."/>
            <person name="Ye R."/>
            <person name="Li L."/>
            <person name="Wei W."/>
            <person name="Wang X."/>
            <person name="Wang C."/>
            <person name="Yang T."/>
            <person name="Huo Q."/>
            <person name="Li W."/>
            <person name="Guo W."/>
            <person name="Chen H."/>
            <person name="Zhou L."/>
            <person name="Ni X."/>
            <person name="Tian J."/>
            <person name="Zhou Y."/>
            <person name="Sheng Y."/>
            <person name="Liu T."/>
            <person name="Pan Y."/>
            <person name="Xia L."/>
            <person name="Li J."/>
            <person name="Zhao F."/>
            <person name="Cao W."/>
        </authorList>
    </citation>
    <scope>NUCLEOTIDE SEQUENCE</scope>
    <source>
        <strain evidence="1">Hyas-2018</strain>
    </source>
</reference>
<keyword evidence="2" id="KW-1185">Reference proteome</keyword>
<accession>A0ACB7RMG3</accession>
<proteinExistence type="predicted"/>
<comment type="caution">
    <text evidence="1">The sequence shown here is derived from an EMBL/GenBank/DDBJ whole genome shotgun (WGS) entry which is preliminary data.</text>
</comment>
<organism evidence="1 2">
    <name type="scientific">Hyalomma asiaticum</name>
    <name type="common">Tick</name>
    <dbReference type="NCBI Taxonomy" id="266040"/>
    <lineage>
        <taxon>Eukaryota</taxon>
        <taxon>Metazoa</taxon>
        <taxon>Ecdysozoa</taxon>
        <taxon>Arthropoda</taxon>
        <taxon>Chelicerata</taxon>
        <taxon>Arachnida</taxon>
        <taxon>Acari</taxon>
        <taxon>Parasitiformes</taxon>
        <taxon>Ixodida</taxon>
        <taxon>Ixodoidea</taxon>
        <taxon>Ixodidae</taxon>
        <taxon>Hyalomminae</taxon>
        <taxon>Hyalomma</taxon>
    </lineage>
</organism>
<dbReference type="EMBL" id="CM023489">
    <property type="protein sequence ID" value="KAH6922087.1"/>
    <property type="molecule type" value="Genomic_DNA"/>
</dbReference>